<reference evidence="3 4" key="1">
    <citation type="submission" date="2019-04" db="EMBL/GenBank/DDBJ databases">
        <title>Pedobacter sp. RP-1-16 sp. nov., isolated from Arctic soil.</title>
        <authorList>
            <person name="Dahal R.H."/>
            <person name="Kim D.-U."/>
        </authorList>
    </citation>
    <scope>NUCLEOTIDE SEQUENCE [LARGE SCALE GENOMIC DNA]</scope>
    <source>
        <strain evidence="3 4">RP-1-16</strain>
    </source>
</reference>
<feature type="transmembrane region" description="Helical" evidence="1">
    <location>
        <begin position="237"/>
        <end position="259"/>
    </location>
</feature>
<dbReference type="Pfam" id="PF00892">
    <property type="entry name" value="EamA"/>
    <property type="match status" value="1"/>
</dbReference>
<dbReference type="Gene3D" id="1.10.3730.20">
    <property type="match status" value="1"/>
</dbReference>
<dbReference type="EMBL" id="SWDX01000009">
    <property type="protein sequence ID" value="TKC57723.1"/>
    <property type="molecule type" value="Genomic_DNA"/>
</dbReference>
<dbReference type="Proteomes" id="UP000309594">
    <property type="component" value="Unassembled WGS sequence"/>
</dbReference>
<name>A0A4U1G5G2_9SPHI</name>
<sequence>MIFLLFSICCSVTVAVLLKLAKRYKINITQAVTWNYLFAIVLSLIFYKPSLTDLVSAPIDGVYIALGVLLPVVFLFLAGSVRNIGIVKTDIAQRLSLFIPLLAAYFLFNEHFSTLKIVGLSIAIVAILFTLYKKTAQKNEGLNWLYPIFVFIGFGIIDILFKKVAQIKSIPYTSSLIVIFILAFIISLIYIFYLWVVKKEKLQLINFICGCILGFFNFFNILFYLKAHRAMADNPSVVFAAMNIGVIIVGSLVGIFIFKEKLNKLNYWGLFLALVAIILITNPFA</sequence>
<keyword evidence="1" id="KW-0472">Membrane</keyword>
<feature type="transmembrane region" description="Helical" evidence="1">
    <location>
        <begin position="61"/>
        <end position="79"/>
    </location>
</feature>
<feature type="transmembrane region" description="Helical" evidence="1">
    <location>
        <begin position="91"/>
        <end position="108"/>
    </location>
</feature>
<feature type="transmembrane region" description="Helical" evidence="1">
    <location>
        <begin position="265"/>
        <end position="284"/>
    </location>
</feature>
<dbReference type="AlphaFoldDB" id="A0A4U1G5G2"/>
<gene>
    <name evidence="3" type="ORF">FBD94_20845</name>
</gene>
<feature type="transmembrane region" description="Helical" evidence="1">
    <location>
        <begin position="144"/>
        <end position="161"/>
    </location>
</feature>
<evidence type="ECO:0000256" key="1">
    <source>
        <dbReference type="SAM" id="Phobius"/>
    </source>
</evidence>
<feature type="transmembrane region" description="Helical" evidence="1">
    <location>
        <begin position="115"/>
        <end position="132"/>
    </location>
</feature>
<comment type="caution">
    <text evidence="3">The sequence shown here is derived from an EMBL/GenBank/DDBJ whole genome shotgun (WGS) entry which is preliminary data.</text>
</comment>
<feature type="transmembrane region" description="Helical" evidence="1">
    <location>
        <begin position="202"/>
        <end position="225"/>
    </location>
</feature>
<feature type="transmembrane region" description="Helical" evidence="1">
    <location>
        <begin position="33"/>
        <end position="49"/>
    </location>
</feature>
<dbReference type="InterPro" id="IPR037185">
    <property type="entry name" value="EmrE-like"/>
</dbReference>
<protein>
    <submittedName>
        <fullName evidence="3">EamA/RhaT family transporter</fullName>
    </submittedName>
</protein>
<accession>A0A4U1G5G2</accession>
<keyword evidence="1" id="KW-1133">Transmembrane helix</keyword>
<feature type="transmembrane region" description="Helical" evidence="1">
    <location>
        <begin position="173"/>
        <end position="196"/>
    </location>
</feature>
<dbReference type="GO" id="GO:0016020">
    <property type="term" value="C:membrane"/>
    <property type="evidence" value="ECO:0007669"/>
    <property type="project" value="InterPro"/>
</dbReference>
<feature type="domain" description="EamA" evidence="2">
    <location>
        <begin position="2"/>
        <end position="131"/>
    </location>
</feature>
<dbReference type="InterPro" id="IPR000620">
    <property type="entry name" value="EamA_dom"/>
</dbReference>
<dbReference type="RefSeq" id="WP_136881635.1">
    <property type="nucleotide sequence ID" value="NZ_SWDX01000009.1"/>
</dbReference>
<keyword evidence="1" id="KW-0812">Transmembrane</keyword>
<evidence type="ECO:0000313" key="3">
    <source>
        <dbReference type="EMBL" id="TKC57723.1"/>
    </source>
</evidence>
<evidence type="ECO:0000313" key="4">
    <source>
        <dbReference type="Proteomes" id="UP000309594"/>
    </source>
</evidence>
<dbReference type="SUPFAM" id="SSF103481">
    <property type="entry name" value="Multidrug resistance efflux transporter EmrE"/>
    <property type="match status" value="1"/>
</dbReference>
<proteinExistence type="predicted"/>
<evidence type="ECO:0000259" key="2">
    <source>
        <dbReference type="Pfam" id="PF00892"/>
    </source>
</evidence>
<organism evidence="3 4">
    <name type="scientific">Pedobacter hiemivivus</name>
    <dbReference type="NCBI Taxonomy" id="2530454"/>
    <lineage>
        <taxon>Bacteria</taxon>
        <taxon>Pseudomonadati</taxon>
        <taxon>Bacteroidota</taxon>
        <taxon>Sphingobacteriia</taxon>
        <taxon>Sphingobacteriales</taxon>
        <taxon>Sphingobacteriaceae</taxon>
        <taxon>Pedobacter</taxon>
    </lineage>
</organism>